<dbReference type="Proteomes" id="UP001164746">
    <property type="component" value="Chromosome 3"/>
</dbReference>
<protein>
    <submittedName>
        <fullName evidence="2">Uncharacterized protein</fullName>
    </submittedName>
</protein>
<accession>A0ABY7DMZ3</accession>
<gene>
    <name evidence="2" type="ORF">MAR_022475</name>
</gene>
<feature type="region of interest" description="Disordered" evidence="1">
    <location>
        <begin position="1"/>
        <end position="63"/>
    </location>
</feature>
<feature type="compositionally biased region" description="Polar residues" evidence="1">
    <location>
        <begin position="36"/>
        <end position="54"/>
    </location>
</feature>
<dbReference type="EMBL" id="CP111014">
    <property type="protein sequence ID" value="WAQ98102.1"/>
    <property type="molecule type" value="Genomic_DNA"/>
</dbReference>
<keyword evidence="3" id="KW-1185">Reference proteome</keyword>
<evidence type="ECO:0000313" key="2">
    <source>
        <dbReference type="EMBL" id="WAQ98102.1"/>
    </source>
</evidence>
<organism evidence="2 3">
    <name type="scientific">Mya arenaria</name>
    <name type="common">Soft-shell clam</name>
    <dbReference type="NCBI Taxonomy" id="6604"/>
    <lineage>
        <taxon>Eukaryota</taxon>
        <taxon>Metazoa</taxon>
        <taxon>Spiralia</taxon>
        <taxon>Lophotrochozoa</taxon>
        <taxon>Mollusca</taxon>
        <taxon>Bivalvia</taxon>
        <taxon>Autobranchia</taxon>
        <taxon>Heteroconchia</taxon>
        <taxon>Euheterodonta</taxon>
        <taxon>Imparidentia</taxon>
        <taxon>Neoheterodontei</taxon>
        <taxon>Myida</taxon>
        <taxon>Myoidea</taxon>
        <taxon>Myidae</taxon>
        <taxon>Mya</taxon>
    </lineage>
</organism>
<reference evidence="2" key="1">
    <citation type="submission" date="2022-11" db="EMBL/GenBank/DDBJ databases">
        <title>Centuries of genome instability and evolution in soft-shell clam transmissible cancer (bioRxiv).</title>
        <authorList>
            <person name="Hart S.F.M."/>
            <person name="Yonemitsu M.A."/>
            <person name="Giersch R.M."/>
            <person name="Beal B.F."/>
            <person name="Arriagada G."/>
            <person name="Davis B.W."/>
            <person name="Ostrander E.A."/>
            <person name="Goff S.P."/>
            <person name="Metzger M.J."/>
        </authorList>
    </citation>
    <scope>NUCLEOTIDE SEQUENCE</scope>
    <source>
        <strain evidence="2">MELC-2E11</strain>
        <tissue evidence="2">Siphon/mantle</tissue>
    </source>
</reference>
<name>A0ABY7DMZ3_MYAAR</name>
<proteinExistence type="predicted"/>
<evidence type="ECO:0000256" key="1">
    <source>
        <dbReference type="SAM" id="MobiDB-lite"/>
    </source>
</evidence>
<sequence>MKAPKTHINYSSQKHCETPKNIHYNHGRPVSPGSHRPTSSEFSRPTSPAYSRPTTPGYPRPTSAGNIFLASDFKCDL</sequence>
<evidence type="ECO:0000313" key="3">
    <source>
        <dbReference type="Proteomes" id="UP001164746"/>
    </source>
</evidence>